<gene>
    <name evidence="4" type="ORF">SAMN05443551_2005</name>
</gene>
<evidence type="ECO:0000313" key="5">
    <source>
        <dbReference type="Proteomes" id="UP000184221"/>
    </source>
</evidence>
<dbReference type="InterPro" id="IPR000073">
    <property type="entry name" value="AB_hydrolase_1"/>
</dbReference>
<dbReference type="PRINTS" id="PR00793">
    <property type="entry name" value="PROAMNOPTASE"/>
</dbReference>
<organism evidence="4 5">
    <name type="scientific">Marivita hallyeonensis</name>
    <dbReference type="NCBI Taxonomy" id="996342"/>
    <lineage>
        <taxon>Bacteria</taxon>
        <taxon>Pseudomonadati</taxon>
        <taxon>Pseudomonadota</taxon>
        <taxon>Alphaproteobacteria</taxon>
        <taxon>Rhodobacterales</taxon>
        <taxon>Roseobacteraceae</taxon>
        <taxon>Marivita</taxon>
    </lineage>
</organism>
<dbReference type="GO" id="GO:0006508">
    <property type="term" value="P:proteolysis"/>
    <property type="evidence" value="ECO:0007669"/>
    <property type="project" value="InterPro"/>
</dbReference>
<evidence type="ECO:0000256" key="1">
    <source>
        <dbReference type="ARBA" id="ARBA00010088"/>
    </source>
</evidence>
<dbReference type="GO" id="GO:0016020">
    <property type="term" value="C:membrane"/>
    <property type="evidence" value="ECO:0007669"/>
    <property type="project" value="TreeGrafter"/>
</dbReference>
<accession>A0A1M5S4V9</accession>
<name>A0A1M5S4V9_9RHOB</name>
<dbReference type="InterPro" id="IPR050266">
    <property type="entry name" value="AB_hydrolase_sf"/>
</dbReference>
<evidence type="ECO:0000259" key="3">
    <source>
        <dbReference type="Pfam" id="PF00561"/>
    </source>
</evidence>
<keyword evidence="5" id="KW-1185">Reference proteome</keyword>
<dbReference type="PANTHER" id="PTHR43798:SF33">
    <property type="entry name" value="HYDROLASE, PUTATIVE (AFU_ORTHOLOGUE AFUA_2G14860)-RELATED"/>
    <property type="match status" value="1"/>
</dbReference>
<dbReference type="GO" id="GO:0008233">
    <property type="term" value="F:peptidase activity"/>
    <property type="evidence" value="ECO:0007669"/>
    <property type="project" value="InterPro"/>
</dbReference>
<dbReference type="Gene3D" id="3.40.50.1820">
    <property type="entry name" value="alpha/beta hydrolase"/>
    <property type="match status" value="1"/>
</dbReference>
<dbReference type="SUPFAM" id="SSF53474">
    <property type="entry name" value="alpha/beta-Hydrolases"/>
    <property type="match status" value="1"/>
</dbReference>
<reference evidence="4 5" key="1">
    <citation type="submission" date="2016-11" db="EMBL/GenBank/DDBJ databases">
        <authorList>
            <person name="Jaros S."/>
            <person name="Januszkiewicz K."/>
            <person name="Wedrychowicz H."/>
        </authorList>
    </citation>
    <scope>NUCLEOTIDE SEQUENCE [LARGE SCALE GENOMIC DNA]</scope>
    <source>
        <strain evidence="4 5">DSM 29431</strain>
    </source>
</reference>
<dbReference type="AlphaFoldDB" id="A0A1M5S4V9"/>
<dbReference type="InterPro" id="IPR002410">
    <property type="entry name" value="Peptidase_S33"/>
</dbReference>
<evidence type="ECO:0000313" key="4">
    <source>
        <dbReference type="EMBL" id="SHH33470.1"/>
    </source>
</evidence>
<comment type="similarity">
    <text evidence="1">Belongs to the peptidase S33 family.</text>
</comment>
<dbReference type="EMBL" id="FQXC01000002">
    <property type="protein sequence ID" value="SHH33470.1"/>
    <property type="molecule type" value="Genomic_DNA"/>
</dbReference>
<evidence type="ECO:0000256" key="2">
    <source>
        <dbReference type="ARBA" id="ARBA00022801"/>
    </source>
</evidence>
<dbReference type="STRING" id="996342.SAMN05443551_2005"/>
<proteinExistence type="inferred from homology"/>
<feature type="domain" description="AB hydrolase-1" evidence="3">
    <location>
        <begin position="68"/>
        <end position="341"/>
    </location>
</feature>
<keyword evidence="2" id="KW-0378">Hydrolase</keyword>
<dbReference type="InterPro" id="IPR029058">
    <property type="entry name" value="AB_hydrolase_fold"/>
</dbReference>
<sequence length="356" mass="39633">MMGWAFLFLFALVATGAAFLWLKSPGTIPPLRDARGAQIPGSISERVTVEIGGVPQGMIIQSVDPSNPVLLFLHGGPGMPEFFLQNTHPTGLEQDFTVVWWEQRGAGISWSPDLDPGDLTIDRLILDTIEVADFLRARFGQDRILLLGHSWGSFLGLQVAARAPDRFTSYVGMAQVAHQLRSEIMAREVMIAAYRQRGDSGMVRRLEDASVSMETGMSNAYLRLRDAATHRLGGGTTRDMTSVITGVFLPVMGLPVYTLREKIGLWRGKAWSRGLLWEEILRTDLGEQVERLEIPMHFFIGAHDLTAAPALSRELYDHLDAPERQYHVFENSAHSPLFEEPDRAREILRSIAASAR</sequence>
<protein>
    <submittedName>
        <fullName evidence="4">Pimeloyl-ACP methyl ester carboxylesterase</fullName>
    </submittedName>
</protein>
<dbReference type="Proteomes" id="UP000184221">
    <property type="component" value="Unassembled WGS sequence"/>
</dbReference>
<dbReference type="Pfam" id="PF00561">
    <property type="entry name" value="Abhydrolase_1"/>
    <property type="match status" value="1"/>
</dbReference>
<dbReference type="PANTHER" id="PTHR43798">
    <property type="entry name" value="MONOACYLGLYCEROL LIPASE"/>
    <property type="match status" value="1"/>
</dbReference>